<evidence type="ECO:0000313" key="3">
    <source>
        <dbReference type="Proteomes" id="UP001432027"/>
    </source>
</evidence>
<sequence length="95" mass="10630">KQKKSKLEKKTEKKEKSRYAPRPRKAAKKTNSRCVLCGAYPSSALGYASHLKDKHGCTLTSNGIYLICECGDEIHSHRRSANYPGCEDCGFSLHK</sequence>
<name>A0AAV5SYY5_9BILA</name>
<accession>A0AAV5SYY5</accession>
<protein>
    <recommendedName>
        <fullName evidence="4">C2H2-type domain-containing protein</fullName>
    </recommendedName>
</protein>
<proteinExistence type="predicted"/>
<feature type="compositionally biased region" description="Basic residues" evidence="1">
    <location>
        <begin position="19"/>
        <end position="30"/>
    </location>
</feature>
<dbReference type="AlphaFoldDB" id="A0AAV5SYY5"/>
<feature type="compositionally biased region" description="Basic and acidic residues" evidence="1">
    <location>
        <begin position="8"/>
        <end position="18"/>
    </location>
</feature>
<comment type="caution">
    <text evidence="2">The sequence shown here is derived from an EMBL/GenBank/DDBJ whole genome shotgun (WGS) entry which is preliminary data.</text>
</comment>
<evidence type="ECO:0000313" key="2">
    <source>
        <dbReference type="EMBL" id="GMS87557.1"/>
    </source>
</evidence>
<feature type="non-terminal residue" evidence="2">
    <location>
        <position position="1"/>
    </location>
</feature>
<dbReference type="Proteomes" id="UP001432027">
    <property type="component" value="Unassembled WGS sequence"/>
</dbReference>
<feature type="non-terminal residue" evidence="2">
    <location>
        <position position="95"/>
    </location>
</feature>
<evidence type="ECO:0000256" key="1">
    <source>
        <dbReference type="SAM" id="MobiDB-lite"/>
    </source>
</evidence>
<dbReference type="EMBL" id="BTSX01000003">
    <property type="protein sequence ID" value="GMS87557.1"/>
    <property type="molecule type" value="Genomic_DNA"/>
</dbReference>
<feature type="region of interest" description="Disordered" evidence="1">
    <location>
        <begin position="1"/>
        <end position="30"/>
    </location>
</feature>
<keyword evidence="3" id="KW-1185">Reference proteome</keyword>
<gene>
    <name evidence="2" type="ORF">PENTCL1PPCAC_9732</name>
</gene>
<reference evidence="2" key="1">
    <citation type="submission" date="2023-10" db="EMBL/GenBank/DDBJ databases">
        <title>Genome assembly of Pristionchus species.</title>
        <authorList>
            <person name="Yoshida K."/>
            <person name="Sommer R.J."/>
        </authorList>
    </citation>
    <scope>NUCLEOTIDE SEQUENCE</scope>
    <source>
        <strain evidence="2">RS0144</strain>
    </source>
</reference>
<organism evidence="2 3">
    <name type="scientific">Pristionchus entomophagus</name>
    <dbReference type="NCBI Taxonomy" id="358040"/>
    <lineage>
        <taxon>Eukaryota</taxon>
        <taxon>Metazoa</taxon>
        <taxon>Ecdysozoa</taxon>
        <taxon>Nematoda</taxon>
        <taxon>Chromadorea</taxon>
        <taxon>Rhabditida</taxon>
        <taxon>Rhabditina</taxon>
        <taxon>Diplogasteromorpha</taxon>
        <taxon>Diplogasteroidea</taxon>
        <taxon>Neodiplogasteridae</taxon>
        <taxon>Pristionchus</taxon>
    </lineage>
</organism>
<evidence type="ECO:0008006" key="4">
    <source>
        <dbReference type="Google" id="ProtNLM"/>
    </source>
</evidence>